<dbReference type="InterPro" id="IPR017972">
    <property type="entry name" value="Cyt_P450_CS"/>
</dbReference>
<dbReference type="PRINTS" id="PR00385">
    <property type="entry name" value="P450"/>
</dbReference>
<dbReference type="GO" id="GO:0005506">
    <property type="term" value="F:iron ion binding"/>
    <property type="evidence" value="ECO:0007669"/>
    <property type="project" value="InterPro"/>
</dbReference>
<evidence type="ECO:0000256" key="8">
    <source>
        <dbReference type="ARBA" id="ARBA00023033"/>
    </source>
</evidence>
<comment type="similarity">
    <text evidence="3 10">Belongs to the cytochrome P450 family.</text>
</comment>
<dbReference type="PRINTS" id="PR00463">
    <property type="entry name" value="EP450I"/>
</dbReference>
<dbReference type="PANTHER" id="PTHR24305:SF166">
    <property type="entry name" value="CYTOCHROME P450 12A4, MITOCHONDRIAL-RELATED"/>
    <property type="match status" value="1"/>
</dbReference>
<dbReference type="HOGENOM" id="CLU_001570_5_11_1"/>
<dbReference type="CDD" id="cd11069">
    <property type="entry name" value="CYP_FUM15-like"/>
    <property type="match status" value="1"/>
</dbReference>
<comment type="cofactor">
    <cofactor evidence="1 9">
        <name>heme</name>
        <dbReference type="ChEBI" id="CHEBI:30413"/>
    </cofactor>
</comment>
<dbReference type="PROSITE" id="PS00086">
    <property type="entry name" value="CYTOCHROME_P450"/>
    <property type="match status" value="1"/>
</dbReference>
<keyword evidence="4 9" id="KW-0349">Heme</keyword>
<keyword evidence="7 9" id="KW-0408">Iron</keyword>
<dbReference type="GO" id="GO:0016705">
    <property type="term" value="F:oxidoreductase activity, acting on paired donors, with incorporation or reduction of molecular oxygen"/>
    <property type="evidence" value="ECO:0007669"/>
    <property type="project" value="InterPro"/>
</dbReference>
<dbReference type="STRING" id="914234.M2P9G7"/>
<dbReference type="GO" id="GO:0020037">
    <property type="term" value="F:heme binding"/>
    <property type="evidence" value="ECO:0007669"/>
    <property type="project" value="InterPro"/>
</dbReference>
<evidence type="ECO:0008006" key="13">
    <source>
        <dbReference type="Google" id="ProtNLM"/>
    </source>
</evidence>
<evidence type="ECO:0000256" key="6">
    <source>
        <dbReference type="ARBA" id="ARBA00023002"/>
    </source>
</evidence>
<evidence type="ECO:0000256" key="7">
    <source>
        <dbReference type="ARBA" id="ARBA00023004"/>
    </source>
</evidence>
<evidence type="ECO:0000256" key="1">
    <source>
        <dbReference type="ARBA" id="ARBA00001971"/>
    </source>
</evidence>
<dbReference type="InterPro" id="IPR036396">
    <property type="entry name" value="Cyt_P450_sf"/>
</dbReference>
<dbReference type="EMBL" id="KB445813">
    <property type="protein sequence ID" value="EMD32079.1"/>
    <property type="molecule type" value="Genomic_DNA"/>
</dbReference>
<dbReference type="OrthoDB" id="1470350at2759"/>
<dbReference type="InterPro" id="IPR002401">
    <property type="entry name" value="Cyt_P450_E_grp-I"/>
</dbReference>
<evidence type="ECO:0000256" key="3">
    <source>
        <dbReference type="ARBA" id="ARBA00010617"/>
    </source>
</evidence>
<comment type="pathway">
    <text evidence="2">Secondary metabolite biosynthesis.</text>
</comment>
<dbReference type="InterPro" id="IPR050121">
    <property type="entry name" value="Cytochrome_P450_monoxygenase"/>
</dbReference>
<evidence type="ECO:0000313" key="12">
    <source>
        <dbReference type="Proteomes" id="UP000016930"/>
    </source>
</evidence>
<protein>
    <recommendedName>
        <fullName evidence="13">Cytochrome P450</fullName>
    </recommendedName>
</protein>
<dbReference type="Proteomes" id="UP000016930">
    <property type="component" value="Unassembled WGS sequence"/>
</dbReference>
<evidence type="ECO:0000256" key="4">
    <source>
        <dbReference type="ARBA" id="ARBA00022617"/>
    </source>
</evidence>
<organism evidence="11 12">
    <name type="scientific">Ceriporiopsis subvermispora (strain B)</name>
    <name type="common">White-rot fungus</name>
    <name type="synonym">Gelatoporia subvermispora</name>
    <dbReference type="NCBI Taxonomy" id="914234"/>
    <lineage>
        <taxon>Eukaryota</taxon>
        <taxon>Fungi</taxon>
        <taxon>Dikarya</taxon>
        <taxon>Basidiomycota</taxon>
        <taxon>Agaricomycotina</taxon>
        <taxon>Agaricomycetes</taxon>
        <taxon>Polyporales</taxon>
        <taxon>Gelatoporiaceae</taxon>
        <taxon>Gelatoporia</taxon>
    </lineage>
</organism>
<keyword evidence="5 9" id="KW-0479">Metal-binding</keyword>
<dbReference type="SUPFAM" id="SSF48264">
    <property type="entry name" value="Cytochrome P450"/>
    <property type="match status" value="1"/>
</dbReference>
<dbReference type="InterPro" id="IPR001128">
    <property type="entry name" value="Cyt_P450"/>
</dbReference>
<evidence type="ECO:0000256" key="10">
    <source>
        <dbReference type="RuleBase" id="RU000461"/>
    </source>
</evidence>
<accession>M2P9G7</accession>
<evidence type="ECO:0000256" key="5">
    <source>
        <dbReference type="ARBA" id="ARBA00022723"/>
    </source>
</evidence>
<proteinExistence type="inferred from homology"/>
<dbReference type="PANTHER" id="PTHR24305">
    <property type="entry name" value="CYTOCHROME P450"/>
    <property type="match status" value="1"/>
</dbReference>
<dbReference type="AlphaFoldDB" id="M2P9G7"/>
<keyword evidence="8 10" id="KW-0503">Monooxygenase</keyword>
<gene>
    <name evidence="11" type="ORF">CERSUDRAFT_126990</name>
</gene>
<keyword evidence="12" id="KW-1185">Reference proteome</keyword>
<feature type="binding site" description="axial binding residue" evidence="9">
    <location>
        <position position="476"/>
    </location>
    <ligand>
        <name>heme</name>
        <dbReference type="ChEBI" id="CHEBI:30413"/>
    </ligand>
    <ligandPart>
        <name>Fe</name>
        <dbReference type="ChEBI" id="CHEBI:18248"/>
    </ligandPart>
</feature>
<evidence type="ECO:0000313" key="11">
    <source>
        <dbReference type="EMBL" id="EMD32079.1"/>
    </source>
</evidence>
<reference evidence="11 12" key="1">
    <citation type="journal article" date="2012" name="Proc. Natl. Acad. Sci. U.S.A.">
        <title>Comparative genomics of Ceriporiopsis subvermispora and Phanerochaete chrysosporium provide insight into selective ligninolysis.</title>
        <authorList>
            <person name="Fernandez-Fueyo E."/>
            <person name="Ruiz-Duenas F.J."/>
            <person name="Ferreira P."/>
            <person name="Floudas D."/>
            <person name="Hibbett D.S."/>
            <person name="Canessa P."/>
            <person name="Larrondo L.F."/>
            <person name="James T.Y."/>
            <person name="Seelenfreund D."/>
            <person name="Lobos S."/>
            <person name="Polanco R."/>
            <person name="Tello M."/>
            <person name="Honda Y."/>
            <person name="Watanabe T."/>
            <person name="Watanabe T."/>
            <person name="Ryu J.S."/>
            <person name="Kubicek C.P."/>
            <person name="Schmoll M."/>
            <person name="Gaskell J."/>
            <person name="Hammel K.E."/>
            <person name="St John F.J."/>
            <person name="Vanden Wymelenberg A."/>
            <person name="Sabat G."/>
            <person name="Splinter BonDurant S."/>
            <person name="Syed K."/>
            <person name="Yadav J.S."/>
            <person name="Doddapaneni H."/>
            <person name="Subramanian V."/>
            <person name="Lavin J.L."/>
            <person name="Oguiza J.A."/>
            <person name="Perez G."/>
            <person name="Pisabarro A.G."/>
            <person name="Ramirez L."/>
            <person name="Santoyo F."/>
            <person name="Master E."/>
            <person name="Coutinho P.M."/>
            <person name="Henrissat B."/>
            <person name="Lombard V."/>
            <person name="Magnuson J.K."/>
            <person name="Kuees U."/>
            <person name="Hori C."/>
            <person name="Igarashi K."/>
            <person name="Samejima M."/>
            <person name="Held B.W."/>
            <person name="Barry K.W."/>
            <person name="LaButti K.M."/>
            <person name="Lapidus A."/>
            <person name="Lindquist E.A."/>
            <person name="Lucas S.M."/>
            <person name="Riley R."/>
            <person name="Salamov A.A."/>
            <person name="Hoffmeister D."/>
            <person name="Schwenk D."/>
            <person name="Hadar Y."/>
            <person name="Yarden O."/>
            <person name="de Vries R.P."/>
            <person name="Wiebenga A."/>
            <person name="Stenlid J."/>
            <person name="Eastwood D."/>
            <person name="Grigoriev I.V."/>
            <person name="Berka R.M."/>
            <person name="Blanchette R.A."/>
            <person name="Kersten P."/>
            <person name="Martinez A.T."/>
            <person name="Vicuna R."/>
            <person name="Cullen D."/>
        </authorList>
    </citation>
    <scope>NUCLEOTIDE SEQUENCE [LARGE SCALE GENOMIC DNA]</scope>
    <source>
        <strain evidence="11 12">B</strain>
    </source>
</reference>
<keyword evidence="6 10" id="KW-0560">Oxidoreductase</keyword>
<dbReference type="GO" id="GO:0004497">
    <property type="term" value="F:monooxygenase activity"/>
    <property type="evidence" value="ECO:0007669"/>
    <property type="project" value="UniProtKB-KW"/>
</dbReference>
<sequence>MPQTVVVLLALSVSFIVVVLRRTFDRRSLNHIRGPSASLLFGHIFDLTRQSQVGELDTQWNKEFGNAWRIKDCFGNNFLMLTDPKAIHHICQKSGYGYPKDNKLSKFAQLTSGYGLVAAIGHDHMRQRNVMTSSFTAARLRQYVSIFQKTACKMVDKWKDEIFSGSEDAMIISVNHWLPRATLDIIGEAACGYEFGTLDNKNTELAKAYKNLFADSLMFPSKWDILFKATWNYLPISLLRFVNYLPMREYRRFRSTNQIMSRVAKNIIDEKVRDGTPSTKRDIADMMLNANESLDSKQRVSRDELADQIVTLVMAGHETTASTLNYILWELAKAPQYQVKVRREIRALRSAVAQRGDLAYSSEDLESMKYAVAIVKETLRLHPIVFHHSREAAQDDVIPLSEPIRSTSGEIIKSIPVRKGQIILISFWGYNRLPDVWGEDADTWNPERFLRPDAVRNTNVGLYANLLTFSAGVRGCIGWRFAVLETLSFLVELLEHFEFSIPPEKPDIVRIATGTIMSPFIRDAMHLGPMMPLQVAPLRE</sequence>
<name>M2P9G7_CERS8</name>
<evidence type="ECO:0000256" key="2">
    <source>
        <dbReference type="ARBA" id="ARBA00005179"/>
    </source>
</evidence>
<dbReference type="Pfam" id="PF00067">
    <property type="entry name" value="p450"/>
    <property type="match status" value="1"/>
</dbReference>
<evidence type="ECO:0000256" key="9">
    <source>
        <dbReference type="PIRSR" id="PIRSR602401-1"/>
    </source>
</evidence>
<dbReference type="Gene3D" id="1.10.630.10">
    <property type="entry name" value="Cytochrome P450"/>
    <property type="match status" value="1"/>
</dbReference>